<dbReference type="PRINTS" id="PR00834">
    <property type="entry name" value="PROTEASES2C"/>
</dbReference>
<dbReference type="InterPro" id="IPR003825">
    <property type="entry name" value="Colicin-V_CvpA"/>
</dbReference>
<comment type="subcellular location">
    <subcellularLocation>
        <location evidence="1">Membrane</location>
        <topology evidence="1">Multi-pass membrane protein</topology>
    </subcellularLocation>
</comment>
<gene>
    <name evidence="6" type="ORF">GCM10009681_26070</name>
</gene>
<proteinExistence type="predicted"/>
<sequence length="385" mass="39836">MFLVVLFAINGYRQGFLVGALSFVGFFGGALIGLQVAPLIVDRFEQPLGRIVVSLIIVFGIALGGQAIAAWAGNRLRRAINSPVGRRLDDSGGILVSVLALLLVAWMIAAPLGSSALPGVAKAVRNSAILHGVDTVMPDAARSLYNGLRDSIADSDFPDVFGGLTPTDVTEVPAPDPQLAKSAAVATAKRSSAKILGTAPSCSRRIEGSGFVYAPERVMTNAHVVAGTKGALSVEINGRRSRGNVVLYDPQRDLAVVHVPGLTAPVMPWAGAEADSGDDAIVVGFPLNGPFTATSARVRDARKVRGPNIYDNATVTREVYTLRSKVRSGNSGGPLITEDAKVLGVIFAAAVDDPNTGFALTAEEAAPVADAGATRTEPVATGSCT</sequence>
<keyword evidence="6" id="KW-0378">Hydrolase</keyword>
<keyword evidence="4 5" id="KW-0472">Membrane</keyword>
<dbReference type="Pfam" id="PF13365">
    <property type="entry name" value="Trypsin_2"/>
    <property type="match status" value="1"/>
</dbReference>
<dbReference type="SUPFAM" id="SSF50494">
    <property type="entry name" value="Trypsin-like serine proteases"/>
    <property type="match status" value="1"/>
</dbReference>
<name>A0ABN2KDR7_9ACTN</name>
<evidence type="ECO:0000256" key="2">
    <source>
        <dbReference type="ARBA" id="ARBA00022692"/>
    </source>
</evidence>
<dbReference type="PANTHER" id="PTHR43019">
    <property type="entry name" value="SERINE ENDOPROTEASE DEGS"/>
    <property type="match status" value="1"/>
</dbReference>
<dbReference type="InterPro" id="IPR001940">
    <property type="entry name" value="Peptidase_S1C"/>
</dbReference>
<dbReference type="GO" id="GO:0006508">
    <property type="term" value="P:proteolysis"/>
    <property type="evidence" value="ECO:0007669"/>
    <property type="project" value="UniProtKB-KW"/>
</dbReference>
<keyword evidence="3 5" id="KW-1133">Transmembrane helix</keyword>
<evidence type="ECO:0000313" key="6">
    <source>
        <dbReference type="EMBL" id="GAA1753816.1"/>
    </source>
</evidence>
<evidence type="ECO:0000256" key="5">
    <source>
        <dbReference type="SAM" id="Phobius"/>
    </source>
</evidence>
<comment type="caution">
    <text evidence="6">The sequence shown here is derived from an EMBL/GenBank/DDBJ whole genome shotgun (WGS) entry which is preliminary data.</text>
</comment>
<keyword evidence="6" id="KW-0645">Protease</keyword>
<evidence type="ECO:0000313" key="7">
    <source>
        <dbReference type="Proteomes" id="UP001500655"/>
    </source>
</evidence>
<accession>A0ABN2KDR7</accession>
<dbReference type="InterPro" id="IPR047680">
    <property type="entry name" value="MarP-like"/>
</dbReference>
<dbReference type="NCBIfam" id="NF033740">
    <property type="entry name" value="MarP_fam_protase"/>
    <property type="match status" value="1"/>
</dbReference>
<dbReference type="Proteomes" id="UP001500655">
    <property type="component" value="Unassembled WGS sequence"/>
</dbReference>
<dbReference type="InterPro" id="IPR009003">
    <property type="entry name" value="Peptidase_S1_PA"/>
</dbReference>
<feature type="transmembrane region" description="Helical" evidence="5">
    <location>
        <begin position="92"/>
        <end position="112"/>
    </location>
</feature>
<evidence type="ECO:0000256" key="3">
    <source>
        <dbReference type="ARBA" id="ARBA00022989"/>
    </source>
</evidence>
<dbReference type="EMBL" id="BAAALS010000011">
    <property type="protein sequence ID" value="GAA1753816.1"/>
    <property type="molecule type" value="Genomic_DNA"/>
</dbReference>
<dbReference type="InterPro" id="IPR043504">
    <property type="entry name" value="Peptidase_S1_PA_chymotrypsin"/>
</dbReference>
<feature type="transmembrane region" description="Helical" evidence="5">
    <location>
        <begin position="48"/>
        <end position="72"/>
    </location>
</feature>
<keyword evidence="2 5" id="KW-0812">Transmembrane</keyword>
<reference evidence="6 7" key="1">
    <citation type="journal article" date="2019" name="Int. J. Syst. Evol. Microbiol.">
        <title>The Global Catalogue of Microorganisms (GCM) 10K type strain sequencing project: providing services to taxonomists for standard genome sequencing and annotation.</title>
        <authorList>
            <consortium name="The Broad Institute Genomics Platform"/>
            <consortium name="The Broad Institute Genome Sequencing Center for Infectious Disease"/>
            <person name="Wu L."/>
            <person name="Ma J."/>
        </authorList>
    </citation>
    <scope>NUCLEOTIDE SEQUENCE [LARGE SCALE GENOMIC DNA]</scope>
    <source>
        <strain evidence="6 7">JCM 13249</strain>
    </source>
</reference>
<evidence type="ECO:0000256" key="1">
    <source>
        <dbReference type="ARBA" id="ARBA00004141"/>
    </source>
</evidence>
<dbReference type="GO" id="GO:0008233">
    <property type="term" value="F:peptidase activity"/>
    <property type="evidence" value="ECO:0007669"/>
    <property type="project" value="UniProtKB-KW"/>
</dbReference>
<keyword evidence="7" id="KW-1185">Reference proteome</keyword>
<organism evidence="6 7">
    <name type="scientific">Luedemannella helvata</name>
    <dbReference type="NCBI Taxonomy" id="349315"/>
    <lineage>
        <taxon>Bacteria</taxon>
        <taxon>Bacillati</taxon>
        <taxon>Actinomycetota</taxon>
        <taxon>Actinomycetes</taxon>
        <taxon>Micromonosporales</taxon>
        <taxon>Micromonosporaceae</taxon>
        <taxon>Luedemannella</taxon>
    </lineage>
</organism>
<feature type="transmembrane region" description="Helical" evidence="5">
    <location>
        <begin position="20"/>
        <end position="41"/>
    </location>
</feature>
<evidence type="ECO:0000256" key="4">
    <source>
        <dbReference type="ARBA" id="ARBA00023136"/>
    </source>
</evidence>
<dbReference type="Gene3D" id="2.40.10.10">
    <property type="entry name" value="Trypsin-like serine proteases"/>
    <property type="match status" value="2"/>
</dbReference>
<dbReference type="PANTHER" id="PTHR43019:SF23">
    <property type="entry name" value="PROTEASE DO-LIKE 5, CHLOROPLASTIC"/>
    <property type="match status" value="1"/>
</dbReference>
<protein>
    <submittedName>
        <fullName evidence="6">MarP family serine protease</fullName>
    </submittedName>
</protein>
<dbReference type="Pfam" id="PF02674">
    <property type="entry name" value="Colicin_V"/>
    <property type="match status" value="1"/>
</dbReference>